<evidence type="ECO:0000313" key="5">
    <source>
        <dbReference type="Proteomes" id="UP000439903"/>
    </source>
</evidence>
<feature type="compositionally biased region" description="Polar residues" evidence="2">
    <location>
        <begin position="448"/>
        <end position="468"/>
    </location>
</feature>
<organism evidence="4 5">
    <name type="scientific">Gigaspora margarita</name>
    <dbReference type="NCBI Taxonomy" id="4874"/>
    <lineage>
        <taxon>Eukaryota</taxon>
        <taxon>Fungi</taxon>
        <taxon>Fungi incertae sedis</taxon>
        <taxon>Mucoromycota</taxon>
        <taxon>Glomeromycotina</taxon>
        <taxon>Glomeromycetes</taxon>
        <taxon>Diversisporales</taxon>
        <taxon>Gigasporaceae</taxon>
        <taxon>Gigaspora</taxon>
    </lineage>
</organism>
<dbReference type="EMBL" id="WTPW01000111">
    <property type="protein sequence ID" value="KAF0546382.1"/>
    <property type="molecule type" value="Genomic_DNA"/>
</dbReference>
<evidence type="ECO:0000256" key="2">
    <source>
        <dbReference type="SAM" id="MobiDB-lite"/>
    </source>
</evidence>
<feature type="compositionally biased region" description="Low complexity" evidence="2">
    <location>
        <begin position="539"/>
        <end position="607"/>
    </location>
</feature>
<feature type="region of interest" description="Disordered" evidence="2">
    <location>
        <begin position="434"/>
        <end position="624"/>
    </location>
</feature>
<protein>
    <submittedName>
        <fullName evidence="4">Heavy metal efflux pump, czca family protein</fullName>
    </submittedName>
</protein>
<feature type="domain" description="DRBM" evidence="3">
    <location>
        <begin position="132"/>
        <end position="200"/>
    </location>
</feature>
<name>A0A8H4AZ59_GIGMA</name>
<evidence type="ECO:0000259" key="3">
    <source>
        <dbReference type="PROSITE" id="PS50137"/>
    </source>
</evidence>
<accession>A0A8H4AZ59</accession>
<dbReference type="CDD" id="cd00048">
    <property type="entry name" value="DSRM_SF"/>
    <property type="match status" value="1"/>
</dbReference>
<evidence type="ECO:0000256" key="1">
    <source>
        <dbReference type="PROSITE-ProRule" id="PRU00266"/>
    </source>
</evidence>
<feature type="compositionally biased region" description="Polar residues" evidence="2">
    <location>
        <begin position="610"/>
        <end position="621"/>
    </location>
</feature>
<sequence length="718" mass="79831">MPKVKTKLSSSTNSDTKIPLSQTNSNLLLNPNTRIDHSSSTITMTTTATNNNQVDILLQDLGAEPLFAAIQDQQSKNSFSNISVQHAPYKQESMEARDVYDSLMKRITPTSQPPPEQSLSINNHNIQLATPNPISILNELHQRLRTGKLPIYEFLIEPTSGRFDCKLEIFGKIYRTNQPRTRKQQAKEDVALIALKDIVNENSHPAISDSVGQDVLNHFEPPDKNSIAENFIPRSEIWYRKQLSDHPEKKPRVILLEYCQMKRLPTPEYRGRTDERGRYFFDCAIGDRIFSAEGVGFLKTADAKDCIAAKSFSLLYQEFCEQERQQEKNNRINSDNHSGKGMHAILPLPTINSMNTKRTLTINDSNNHIIQNNCIGLNLSSTANDISTANLVLPSLNDQNLQFTNDSHESSRMQSLTASLLPTNSEQSLMSTLSSTSTDRSLIPPMPSTSSSIDRSMIPTMSSTSNIDRSLLQKLPSNSKDRSIIQTSTSTDRPFVPTLPSTSTDRPLISTISTLSSTLSSTNTDRSYPTLLSTNTDRSLQTLPSQTLPSTSTDRAFSTLSSNSTDRSFSTLSSSTSTDRSFSTLSSSTSTDRSFSTLSSSTSTDRSLILPSSTSQISNNGYHPYPIPRFPHHQNSSSQNIPTRNDTQAKRFTSLLYEKAQAKRWERPSFDYKNVVGGFICKVSVSNLTLEGKACSKKADAKESAAEIAYCHLVRNEM</sequence>
<proteinExistence type="predicted"/>
<feature type="region of interest" description="Disordered" evidence="2">
    <location>
        <begin position="1"/>
        <end position="32"/>
    </location>
</feature>
<gene>
    <name evidence="4" type="ORF">F8M41_001313</name>
</gene>
<dbReference type="PROSITE" id="PS50137">
    <property type="entry name" value="DS_RBD"/>
    <property type="match status" value="1"/>
</dbReference>
<dbReference type="Gene3D" id="3.30.160.20">
    <property type="match status" value="2"/>
</dbReference>
<dbReference type="GO" id="GO:0003723">
    <property type="term" value="F:RNA binding"/>
    <property type="evidence" value="ECO:0007669"/>
    <property type="project" value="UniProtKB-UniRule"/>
</dbReference>
<dbReference type="SMART" id="SM00358">
    <property type="entry name" value="DSRM"/>
    <property type="match status" value="3"/>
</dbReference>
<feature type="compositionally biased region" description="Polar residues" evidence="2">
    <location>
        <begin position="523"/>
        <end position="538"/>
    </location>
</feature>
<evidence type="ECO:0000313" key="4">
    <source>
        <dbReference type="EMBL" id="KAF0546382.1"/>
    </source>
</evidence>
<dbReference type="OrthoDB" id="2385877at2759"/>
<keyword evidence="1" id="KW-0694">RNA-binding</keyword>
<comment type="caution">
    <text evidence="4">The sequence shown here is derived from an EMBL/GenBank/DDBJ whole genome shotgun (WGS) entry which is preliminary data.</text>
</comment>
<keyword evidence="5" id="KW-1185">Reference proteome</keyword>
<dbReference type="InterPro" id="IPR014720">
    <property type="entry name" value="dsRBD_dom"/>
</dbReference>
<reference evidence="4 5" key="1">
    <citation type="journal article" date="2019" name="Environ. Microbiol.">
        <title>At the nexus of three kingdoms: the genome of the mycorrhizal fungus Gigaspora margarita provides insights into plant, endobacterial and fungal interactions.</title>
        <authorList>
            <person name="Venice F."/>
            <person name="Ghignone S."/>
            <person name="Salvioli di Fossalunga A."/>
            <person name="Amselem J."/>
            <person name="Novero M."/>
            <person name="Xianan X."/>
            <person name="Sedzielewska Toro K."/>
            <person name="Morin E."/>
            <person name="Lipzen A."/>
            <person name="Grigoriev I.V."/>
            <person name="Henrissat B."/>
            <person name="Martin F.M."/>
            <person name="Bonfante P."/>
        </authorList>
    </citation>
    <scope>NUCLEOTIDE SEQUENCE [LARGE SCALE GENOMIC DNA]</scope>
    <source>
        <strain evidence="4 5">BEG34</strain>
    </source>
</reference>
<dbReference type="Pfam" id="PF00035">
    <property type="entry name" value="dsrm"/>
    <property type="match status" value="2"/>
</dbReference>
<feature type="compositionally biased region" description="Polar residues" evidence="2">
    <location>
        <begin position="7"/>
        <end position="32"/>
    </location>
</feature>
<dbReference type="SUPFAM" id="SSF54768">
    <property type="entry name" value="dsRNA-binding domain-like"/>
    <property type="match status" value="3"/>
</dbReference>
<feature type="compositionally biased region" description="Low complexity" evidence="2">
    <location>
        <begin position="508"/>
        <end position="522"/>
    </location>
</feature>
<dbReference type="AlphaFoldDB" id="A0A8H4AZ59"/>
<dbReference type="Proteomes" id="UP000439903">
    <property type="component" value="Unassembled WGS sequence"/>
</dbReference>